<organism evidence="8 9">
    <name type="scientific">Rhynchospora pubera</name>
    <dbReference type="NCBI Taxonomy" id="906938"/>
    <lineage>
        <taxon>Eukaryota</taxon>
        <taxon>Viridiplantae</taxon>
        <taxon>Streptophyta</taxon>
        <taxon>Embryophyta</taxon>
        <taxon>Tracheophyta</taxon>
        <taxon>Spermatophyta</taxon>
        <taxon>Magnoliopsida</taxon>
        <taxon>Liliopsida</taxon>
        <taxon>Poales</taxon>
        <taxon>Cyperaceae</taxon>
        <taxon>Cyperoideae</taxon>
        <taxon>Rhynchosporeae</taxon>
        <taxon>Rhynchospora</taxon>
    </lineage>
</organism>
<evidence type="ECO:0000256" key="1">
    <source>
        <dbReference type="ARBA" id="ARBA00004049"/>
    </source>
</evidence>
<keyword evidence="6" id="KW-0539">Nucleus</keyword>
<sequence length="100" mass="11926">MSIKDAARELKVSVPTLQLRCRELVIPKWPYRKVRSLETLIETMEELAPRRFEHAISKVRDEIKAIKLNPSMEIKYETERLRQEIYDFKYSRQRSSGLTS</sequence>
<keyword evidence="9" id="KW-1185">Reference proteome</keyword>
<dbReference type="Proteomes" id="UP001140206">
    <property type="component" value="Chromosome 2"/>
</dbReference>
<comment type="function">
    <text evidence="1">Putative transcription factor.</text>
</comment>
<dbReference type="GO" id="GO:0003700">
    <property type="term" value="F:DNA-binding transcription factor activity"/>
    <property type="evidence" value="ECO:0007669"/>
    <property type="project" value="InterPro"/>
</dbReference>
<evidence type="ECO:0000256" key="2">
    <source>
        <dbReference type="ARBA" id="ARBA00023015"/>
    </source>
</evidence>
<evidence type="ECO:0000256" key="5">
    <source>
        <dbReference type="ARBA" id="ARBA00023163"/>
    </source>
</evidence>
<comment type="caution">
    <text evidence="8">The sequence shown here is derived from an EMBL/GenBank/DDBJ whole genome shotgun (WGS) entry which is preliminary data.</text>
</comment>
<dbReference type="InterPro" id="IPR044607">
    <property type="entry name" value="RKD-like"/>
</dbReference>
<proteinExistence type="predicted"/>
<gene>
    <name evidence="8" type="ORF">LUZ62_050223</name>
</gene>
<dbReference type="PANTHER" id="PTHR46373">
    <property type="entry name" value="PROTEIN RKD4"/>
    <property type="match status" value="1"/>
</dbReference>
<evidence type="ECO:0000256" key="4">
    <source>
        <dbReference type="ARBA" id="ARBA00023125"/>
    </source>
</evidence>
<dbReference type="Pfam" id="PF02042">
    <property type="entry name" value="RWP-RK"/>
    <property type="match status" value="1"/>
</dbReference>
<evidence type="ECO:0000256" key="6">
    <source>
        <dbReference type="ARBA" id="ARBA00023242"/>
    </source>
</evidence>
<evidence type="ECO:0000313" key="8">
    <source>
        <dbReference type="EMBL" id="KAJ4798977.1"/>
    </source>
</evidence>
<reference evidence="8" key="1">
    <citation type="submission" date="2022-08" db="EMBL/GenBank/DDBJ databases">
        <authorList>
            <person name="Marques A."/>
        </authorList>
    </citation>
    <scope>NUCLEOTIDE SEQUENCE</scope>
    <source>
        <strain evidence="8">RhyPub2mFocal</strain>
        <tissue evidence="8">Leaves</tissue>
    </source>
</reference>
<evidence type="ECO:0000313" key="9">
    <source>
        <dbReference type="Proteomes" id="UP001140206"/>
    </source>
</evidence>
<keyword evidence="3" id="KW-0175">Coiled coil</keyword>
<evidence type="ECO:0000259" key="7">
    <source>
        <dbReference type="PROSITE" id="PS51519"/>
    </source>
</evidence>
<evidence type="ECO:0000256" key="3">
    <source>
        <dbReference type="ARBA" id="ARBA00023054"/>
    </source>
</evidence>
<name>A0AAV8G8W0_9POAL</name>
<dbReference type="PROSITE" id="PS51519">
    <property type="entry name" value="RWP_RK"/>
    <property type="match status" value="1"/>
</dbReference>
<keyword evidence="2" id="KW-0805">Transcription regulation</keyword>
<dbReference type="GO" id="GO:0003677">
    <property type="term" value="F:DNA binding"/>
    <property type="evidence" value="ECO:0007669"/>
    <property type="project" value="UniProtKB-KW"/>
</dbReference>
<dbReference type="AlphaFoldDB" id="A0AAV8G8W0"/>
<feature type="domain" description="RWP-RK" evidence="7">
    <location>
        <begin position="1"/>
        <end position="58"/>
    </location>
</feature>
<dbReference type="PANTHER" id="PTHR46373:SF2">
    <property type="entry name" value="RWP-RK DOMAIN-CONTAINING PROTEIN"/>
    <property type="match status" value="1"/>
</dbReference>
<dbReference type="EMBL" id="JAMFTS010000002">
    <property type="protein sequence ID" value="KAJ4798977.1"/>
    <property type="molecule type" value="Genomic_DNA"/>
</dbReference>
<dbReference type="InterPro" id="IPR003035">
    <property type="entry name" value="RWP-RK_dom"/>
</dbReference>
<accession>A0AAV8G8W0</accession>
<keyword evidence="4" id="KW-0238">DNA-binding</keyword>
<protein>
    <submittedName>
        <fullName evidence="8">RWP-RK domain-containing protein</fullName>
    </submittedName>
</protein>
<keyword evidence="5" id="KW-0804">Transcription</keyword>